<accession>A0A3E1NPF0</accession>
<evidence type="ECO:0000256" key="4">
    <source>
        <dbReference type="ARBA" id="ARBA00022989"/>
    </source>
</evidence>
<feature type="transmembrane region" description="Helical" evidence="6">
    <location>
        <begin position="73"/>
        <end position="91"/>
    </location>
</feature>
<dbReference type="Proteomes" id="UP000261284">
    <property type="component" value="Unassembled WGS sequence"/>
</dbReference>
<evidence type="ECO:0000256" key="6">
    <source>
        <dbReference type="SAM" id="Phobius"/>
    </source>
</evidence>
<keyword evidence="4 6" id="KW-1133">Transmembrane helix</keyword>
<evidence type="ECO:0000256" key="5">
    <source>
        <dbReference type="ARBA" id="ARBA00023136"/>
    </source>
</evidence>
<gene>
    <name evidence="7" type="ORF">DXN05_02160</name>
</gene>
<feature type="transmembrane region" description="Helical" evidence="6">
    <location>
        <begin position="191"/>
        <end position="208"/>
    </location>
</feature>
<feature type="transmembrane region" description="Helical" evidence="6">
    <location>
        <begin position="142"/>
        <end position="170"/>
    </location>
</feature>
<feature type="transmembrane region" description="Helical" evidence="6">
    <location>
        <begin position="103"/>
        <end position="122"/>
    </location>
</feature>
<dbReference type="Pfam" id="PF03706">
    <property type="entry name" value="LPG_synthase_TM"/>
    <property type="match status" value="1"/>
</dbReference>
<keyword evidence="8" id="KW-1185">Reference proteome</keyword>
<dbReference type="AlphaFoldDB" id="A0A3E1NPF0"/>
<sequence>MHLLFSWTGENKYLGLNKFTILKQRYKILLNYVIGPLLFIVLCWGIYRKIQTQPNLHSFLSTLQSAVTGEHSLLFWLVLALSLVNWGIEARKWQLLIKGIQRVGLWQAFKAVLSGLAFSLFIPNRAGEYVGRILYMSEGNRLRSVSLTIVGSISQLLVTLTAGLGGLIYLRVYLLPVNDNLRQLPSFWLDGLLYVTAFGVLILLLIYYKLAWLTTLFEKIPFVYKYRFLIEQLENFHWRELTRILVLSIGRFVVFIVQYLLLLSVFAVTMPVTTGVWLVCVLFLVLAIVPTIPIAELGVRGAVGIQLFGLISSNTTGILLTAAGIWCINIIVPALAGSLFILSIKLFKK</sequence>
<comment type="subcellular location">
    <subcellularLocation>
        <location evidence="1">Cell membrane</location>
        <topology evidence="1">Multi-pass membrane protein</topology>
    </subcellularLocation>
</comment>
<reference evidence="7 8" key="1">
    <citation type="submission" date="2018-08" db="EMBL/GenBank/DDBJ databases">
        <title>Chitinophagaceae sp. K23C18032701, a novel bacterium isolated from forest soil.</title>
        <authorList>
            <person name="Wang C."/>
        </authorList>
    </citation>
    <scope>NUCLEOTIDE SEQUENCE [LARGE SCALE GENOMIC DNA]</scope>
    <source>
        <strain evidence="7 8">K23C18032701</strain>
    </source>
</reference>
<keyword evidence="2" id="KW-1003">Cell membrane</keyword>
<evidence type="ECO:0000256" key="3">
    <source>
        <dbReference type="ARBA" id="ARBA00022692"/>
    </source>
</evidence>
<organism evidence="7 8">
    <name type="scientific">Deminuibacter soli</name>
    <dbReference type="NCBI Taxonomy" id="2291815"/>
    <lineage>
        <taxon>Bacteria</taxon>
        <taxon>Pseudomonadati</taxon>
        <taxon>Bacteroidota</taxon>
        <taxon>Chitinophagia</taxon>
        <taxon>Chitinophagales</taxon>
        <taxon>Chitinophagaceae</taxon>
        <taxon>Deminuibacter</taxon>
    </lineage>
</organism>
<comment type="caution">
    <text evidence="7">The sequence shown here is derived from an EMBL/GenBank/DDBJ whole genome shotgun (WGS) entry which is preliminary data.</text>
</comment>
<dbReference type="EMBL" id="QTJU01000001">
    <property type="protein sequence ID" value="RFM29802.1"/>
    <property type="molecule type" value="Genomic_DNA"/>
</dbReference>
<feature type="transmembrane region" description="Helical" evidence="6">
    <location>
        <begin position="28"/>
        <end position="47"/>
    </location>
</feature>
<evidence type="ECO:0000256" key="2">
    <source>
        <dbReference type="ARBA" id="ARBA00022475"/>
    </source>
</evidence>
<evidence type="ECO:0000256" key="1">
    <source>
        <dbReference type="ARBA" id="ARBA00004651"/>
    </source>
</evidence>
<keyword evidence="3 6" id="KW-0812">Transmembrane</keyword>
<feature type="transmembrane region" description="Helical" evidence="6">
    <location>
        <begin position="275"/>
        <end position="295"/>
    </location>
</feature>
<name>A0A3E1NPF0_9BACT</name>
<evidence type="ECO:0000313" key="7">
    <source>
        <dbReference type="EMBL" id="RFM29802.1"/>
    </source>
</evidence>
<keyword evidence="5 6" id="KW-0472">Membrane</keyword>
<dbReference type="GO" id="GO:0005886">
    <property type="term" value="C:plasma membrane"/>
    <property type="evidence" value="ECO:0007669"/>
    <property type="project" value="UniProtKB-SubCell"/>
</dbReference>
<proteinExistence type="predicted"/>
<evidence type="ECO:0000313" key="8">
    <source>
        <dbReference type="Proteomes" id="UP000261284"/>
    </source>
</evidence>
<feature type="transmembrane region" description="Helical" evidence="6">
    <location>
        <begin position="244"/>
        <end position="268"/>
    </location>
</feature>
<dbReference type="InterPro" id="IPR022791">
    <property type="entry name" value="L-PG_synthase/AglD"/>
</dbReference>
<protein>
    <submittedName>
        <fullName evidence="7">UPF0104 family protein</fullName>
    </submittedName>
</protein>
<feature type="transmembrane region" description="Helical" evidence="6">
    <location>
        <begin position="315"/>
        <end position="342"/>
    </location>
</feature>